<dbReference type="EC" id="4.2.1.3" evidence="7"/>
<dbReference type="SUPFAM" id="SSF53732">
    <property type="entry name" value="Aconitase iron-sulfur domain"/>
    <property type="match status" value="1"/>
</dbReference>
<dbReference type="Gene3D" id="1.25.40.310">
    <property type="entry name" value="Aconitate B, HEAT-like domain"/>
    <property type="match status" value="1"/>
</dbReference>
<evidence type="ECO:0000259" key="5">
    <source>
        <dbReference type="Pfam" id="PF06434"/>
    </source>
</evidence>
<dbReference type="NCBIfam" id="NF006690">
    <property type="entry name" value="PRK09238.1"/>
    <property type="match status" value="1"/>
</dbReference>
<dbReference type="Proteomes" id="UP001165653">
    <property type="component" value="Unassembled WGS sequence"/>
</dbReference>
<dbReference type="GO" id="GO:0047456">
    <property type="term" value="F:2-methylisocitrate dehydratase activity"/>
    <property type="evidence" value="ECO:0007669"/>
    <property type="project" value="UniProtKB-EC"/>
</dbReference>
<feature type="domain" description="Aconitase/3-isopropylmalate dehydratase large subunit alpha/beta/alpha" evidence="4">
    <location>
        <begin position="410"/>
        <end position="893"/>
    </location>
</feature>
<dbReference type="InterPro" id="IPR015931">
    <property type="entry name" value="Acnase/IPM_dHydase_lsu_aba_1/3"/>
</dbReference>
<feature type="domain" description="Aconitase B swivel" evidence="5">
    <location>
        <begin position="176"/>
        <end position="405"/>
    </location>
</feature>
<evidence type="ECO:0000313" key="8">
    <source>
        <dbReference type="Proteomes" id="UP001165653"/>
    </source>
</evidence>
<dbReference type="Gene3D" id="3.30.499.10">
    <property type="entry name" value="Aconitase, domain 3"/>
    <property type="match status" value="2"/>
</dbReference>
<dbReference type="RefSeq" id="WP_264514456.1">
    <property type="nucleotide sequence ID" value="NZ_JAPDDR010000007.1"/>
</dbReference>
<keyword evidence="1" id="KW-0479">Metal-binding</keyword>
<evidence type="ECO:0000313" key="7">
    <source>
        <dbReference type="EMBL" id="MCW1914919.1"/>
    </source>
</evidence>
<dbReference type="GO" id="GO:0003994">
    <property type="term" value="F:aconitate hydratase activity"/>
    <property type="evidence" value="ECO:0007669"/>
    <property type="project" value="UniProtKB-EC"/>
</dbReference>
<feature type="domain" description="Aconitase B HEAT-like" evidence="6">
    <location>
        <begin position="6"/>
        <end position="162"/>
    </location>
</feature>
<dbReference type="InterPro" id="IPR001030">
    <property type="entry name" value="Acoase/IPM_deHydtase_lsu_aba"/>
</dbReference>
<dbReference type="SUPFAM" id="SSF74778">
    <property type="entry name" value="Aconitase B, N-terminal domain"/>
    <property type="match status" value="1"/>
</dbReference>
<dbReference type="Gene3D" id="3.20.19.10">
    <property type="entry name" value="Aconitase, domain 4"/>
    <property type="match status" value="1"/>
</dbReference>
<keyword evidence="2" id="KW-0408">Iron</keyword>
<dbReference type="Pfam" id="PF06434">
    <property type="entry name" value="Aconitase_2_N"/>
    <property type="match status" value="1"/>
</dbReference>
<evidence type="ECO:0000256" key="3">
    <source>
        <dbReference type="ARBA" id="ARBA00023014"/>
    </source>
</evidence>
<evidence type="ECO:0000256" key="1">
    <source>
        <dbReference type="ARBA" id="ARBA00022723"/>
    </source>
</evidence>
<organism evidence="7 8">
    <name type="scientific">Luteolibacter rhizosphaerae</name>
    <dbReference type="NCBI Taxonomy" id="2989719"/>
    <lineage>
        <taxon>Bacteria</taxon>
        <taxon>Pseudomonadati</taxon>
        <taxon>Verrucomicrobiota</taxon>
        <taxon>Verrucomicrobiia</taxon>
        <taxon>Verrucomicrobiales</taxon>
        <taxon>Verrucomicrobiaceae</taxon>
        <taxon>Luteolibacter</taxon>
    </lineage>
</organism>
<dbReference type="InterPro" id="IPR036288">
    <property type="entry name" value="Aconitase_B_HEAT-like_dom_sf"/>
</dbReference>
<dbReference type="Pfam" id="PF11791">
    <property type="entry name" value="Aconitase_B_N"/>
    <property type="match status" value="1"/>
</dbReference>
<accession>A0ABT3G5S5</accession>
<name>A0ABT3G5S5_9BACT</name>
<dbReference type="PANTHER" id="PTHR43160:SF4">
    <property type="entry name" value="ACONITATE HYDRATASE B"/>
    <property type="match status" value="1"/>
</dbReference>
<dbReference type="InterPro" id="IPR036008">
    <property type="entry name" value="Aconitase_4Fe-4S_dom"/>
</dbReference>
<dbReference type="SUPFAM" id="SSF52016">
    <property type="entry name" value="LeuD/IlvD-like"/>
    <property type="match status" value="1"/>
</dbReference>
<evidence type="ECO:0000259" key="6">
    <source>
        <dbReference type="Pfam" id="PF11791"/>
    </source>
</evidence>
<keyword evidence="3" id="KW-0411">Iron-sulfur</keyword>
<gene>
    <name evidence="7" type="ORF">OJ996_15125</name>
</gene>
<keyword evidence="8" id="KW-1185">Reference proteome</keyword>
<proteinExistence type="predicted"/>
<dbReference type="Gene3D" id="3.40.1060.10">
    <property type="entry name" value="Aconitase, Domain 2"/>
    <property type="match status" value="1"/>
</dbReference>
<keyword evidence="7" id="KW-0456">Lyase</keyword>
<evidence type="ECO:0000259" key="4">
    <source>
        <dbReference type="Pfam" id="PF00330"/>
    </source>
</evidence>
<evidence type="ECO:0000256" key="2">
    <source>
        <dbReference type="ARBA" id="ARBA00023004"/>
    </source>
</evidence>
<dbReference type="Pfam" id="PF00330">
    <property type="entry name" value="Aconitase"/>
    <property type="match status" value="1"/>
</dbReference>
<dbReference type="EMBL" id="JAPDDR010000007">
    <property type="protein sequence ID" value="MCW1914919.1"/>
    <property type="molecule type" value="Genomic_DNA"/>
</dbReference>
<protein>
    <submittedName>
        <fullName evidence="7">Bifunctional aconitate hydratase 2/2-methylisocitrate dehydratase</fullName>
        <ecNumber evidence="7">4.2.1.3</ecNumber>
        <ecNumber evidence="7">4.2.1.99</ecNumber>
    </submittedName>
</protein>
<dbReference type="EC" id="4.2.1.99" evidence="7"/>
<reference evidence="7" key="1">
    <citation type="submission" date="2022-10" db="EMBL/GenBank/DDBJ databases">
        <title>Luteolibacter sp. GHJ8, whole genome shotgun sequencing project.</title>
        <authorList>
            <person name="Zhao G."/>
            <person name="Shen L."/>
        </authorList>
    </citation>
    <scope>NUCLEOTIDE SEQUENCE</scope>
    <source>
        <strain evidence="7">GHJ8</strain>
    </source>
</reference>
<sequence length="924" mass="99887">MHLYQDYLAEIEDRKAAGLHPKPIDGAELLAEIIAQIKDPSNEHRKQSLDFLIYNTLPGTTSAAGEKAAFLEEIILGKSVVEEISPAFAFELLSHMKGGASIQTLLNLALGEDAEIAKQAAEVLKTQVYLYDADTARLKAAYEAGNPVAKEILESYAAAEFFTKLPDVPEEVQVVTYIAAEGDISTDLLSPGNQAHSRSDRELHGKCLINAEAQETIKALQKLHPDKSVMLIAEKGTMGVGSSRMSGVNNVALWTGKQASKYVPFVNIFPVVAGTNGISPIFLTTVSVTGGIGLDLKNWVKKTDAEGKVVKDANGEPILEQAYSVETGTVLTINTKEKKLYGDGKVLADVSSAFTPQKLEFIKAGGSYAIVFGKKLQTFAAETLGIEAPVVFAPAKEVSNPGQGLTAVEKIFNRNAVGVTPGLTLHAGSDVRVKVNIVGSQDTTGLMTSQELEAMAATIISPTVDAAYQSGCHTASVWDKKAQANIPKLMSFMQRFGLITARDPKDGYHAMTDVIHKVLNDITVDDWDIIIGGDSHTRMSKGVAFGADSGTVALALATGEATMPIPQSVKVTFKGTLKPYMDFRDVVHSTQAQMLKKFGENVFQGRIIEVHIGTLPADQAFTFTDWTAEMKAKASICISQPETLIESLEIAKNRIQIMIDKGMDNEGQVLQGLIDKADKRIAEIRSGEKPPLAPDANAKYHAEMVVDLDIIDEPMIADPDVDNEDVSKRYTHDVIRGLSYYEGSKSVDLGFVGSCMVHKGDLKIVAKMLKNLEEAQGKVEFNAPLVVAAPTYNIIDELKAEGDWAILEKYSGFEFDDNAPKTAARTEYQNMMYLERPGCNLCMGNQEKAEKGDTVMATSTRLFQGRVVEDSERKKGESLLSSTPVVVLSAVLGRTPSLNEYKAAVEGIDLTAFAPPVKELVAAS</sequence>
<dbReference type="InterPro" id="IPR015929">
    <property type="entry name" value="Aconitase_B_swivel"/>
</dbReference>
<dbReference type="PANTHER" id="PTHR43160">
    <property type="entry name" value="ACONITATE HYDRATASE B"/>
    <property type="match status" value="1"/>
</dbReference>
<dbReference type="InterPro" id="IPR050926">
    <property type="entry name" value="Aconitase/IPM_isomerase"/>
</dbReference>
<dbReference type="InterPro" id="IPR015928">
    <property type="entry name" value="Aconitase/3IPM_dehydase_swvl"/>
</dbReference>
<comment type="caution">
    <text evidence="7">The sequence shown here is derived from an EMBL/GenBank/DDBJ whole genome shotgun (WGS) entry which is preliminary data.</text>
</comment>
<dbReference type="InterPro" id="IPR015933">
    <property type="entry name" value="Aconitase_B_HEAT-like_dom"/>
</dbReference>
<dbReference type="InterPro" id="IPR015932">
    <property type="entry name" value="Aconitase_dom2"/>
</dbReference>